<keyword evidence="6 7" id="KW-0472">Membrane</keyword>
<dbReference type="RefSeq" id="WP_278158189.1">
    <property type="nucleotide sequence ID" value="NZ_CP121252.1"/>
</dbReference>
<keyword evidence="3" id="KW-1003">Cell membrane</keyword>
<accession>A0ABY8H751</accession>
<dbReference type="InterPro" id="IPR005829">
    <property type="entry name" value="Sugar_transporter_CS"/>
</dbReference>
<feature type="domain" description="Major facilitator superfamily (MFS) profile" evidence="8">
    <location>
        <begin position="21"/>
        <end position="434"/>
    </location>
</feature>
<feature type="transmembrane region" description="Helical" evidence="7">
    <location>
        <begin position="61"/>
        <end position="84"/>
    </location>
</feature>
<dbReference type="Proteomes" id="UP001219037">
    <property type="component" value="Chromosome"/>
</dbReference>
<feature type="transmembrane region" description="Helical" evidence="7">
    <location>
        <begin position="96"/>
        <end position="115"/>
    </location>
</feature>
<feature type="transmembrane region" description="Helical" evidence="7">
    <location>
        <begin position="251"/>
        <end position="275"/>
    </location>
</feature>
<feature type="transmembrane region" description="Helical" evidence="7">
    <location>
        <begin position="316"/>
        <end position="334"/>
    </location>
</feature>
<dbReference type="InterPro" id="IPR036259">
    <property type="entry name" value="MFS_trans_sf"/>
</dbReference>
<keyword evidence="4 7" id="KW-0812">Transmembrane</keyword>
<feature type="transmembrane region" description="Helical" evidence="7">
    <location>
        <begin position="197"/>
        <end position="216"/>
    </location>
</feature>
<dbReference type="PROSITE" id="PS50850">
    <property type="entry name" value="MFS"/>
    <property type="match status" value="1"/>
</dbReference>
<feature type="transmembrane region" description="Helical" evidence="7">
    <location>
        <begin position="340"/>
        <end position="360"/>
    </location>
</feature>
<dbReference type="PANTHER" id="PTHR43045:SF1">
    <property type="entry name" value="SHIKIMATE TRANSPORTER"/>
    <property type="match status" value="1"/>
</dbReference>
<evidence type="ECO:0000256" key="3">
    <source>
        <dbReference type="ARBA" id="ARBA00022475"/>
    </source>
</evidence>
<evidence type="ECO:0000259" key="8">
    <source>
        <dbReference type="PROSITE" id="PS50850"/>
    </source>
</evidence>
<sequence>MTTSVAPQAGTNRRTREEKKVLAGTLVGTTIEWYDFFIYAQAAAFVLAPLFFTPLGADNAALAQIVSWASLGISFLFRPLGAIIAGHLGDKHGRKVALVLTLVGMGVATALIGLLPTYAQIGIWAPILLILLRIVQGFSAGGEWGGAALMSVEHAPRDKRGLFGAYPQIGVPLGMLLATSFMFILTTSMSEEAFLTWGWRIPFLSSVVLIVVGYLIRRSVDESPVFKEMQNLKKEASAPLGDLFKGHTKNVVLAMMIFAGNNAVGYMVIAFFAAYGANVLGFSRPETLVASLIGGFGWLVFTMFGGWISDKIGRKVTFTIGYGILIAWVIPMWWLIDSGVLWLFTLAIVVVTIGLGPSYGPQSALYAEMFPAKVRYSGASIGYAFGSIIGGAFAPMIAEMLLGNTGMSWTIGLYLAGVCTISLIGVLLVPKSVEKSDLHPEARVDAIH</sequence>
<dbReference type="InterPro" id="IPR011701">
    <property type="entry name" value="MFS"/>
</dbReference>
<dbReference type="PROSITE" id="PS00216">
    <property type="entry name" value="SUGAR_TRANSPORT_1"/>
    <property type="match status" value="1"/>
</dbReference>
<evidence type="ECO:0000313" key="10">
    <source>
        <dbReference type="Proteomes" id="UP001219037"/>
    </source>
</evidence>
<dbReference type="EMBL" id="CP121252">
    <property type="protein sequence ID" value="WFP16986.1"/>
    <property type="molecule type" value="Genomic_DNA"/>
</dbReference>
<keyword evidence="10" id="KW-1185">Reference proteome</keyword>
<dbReference type="PANTHER" id="PTHR43045">
    <property type="entry name" value="SHIKIMATE TRANSPORTER"/>
    <property type="match status" value="1"/>
</dbReference>
<feature type="transmembrane region" description="Helical" evidence="7">
    <location>
        <begin position="381"/>
        <end position="402"/>
    </location>
</feature>
<name>A0ABY8H751_9MICC</name>
<dbReference type="InterPro" id="IPR020846">
    <property type="entry name" value="MFS_dom"/>
</dbReference>
<protein>
    <submittedName>
        <fullName evidence="9">MFS transporter</fullName>
    </submittedName>
</protein>
<dbReference type="SUPFAM" id="SSF103473">
    <property type="entry name" value="MFS general substrate transporter"/>
    <property type="match status" value="1"/>
</dbReference>
<evidence type="ECO:0000256" key="1">
    <source>
        <dbReference type="ARBA" id="ARBA00004651"/>
    </source>
</evidence>
<feature type="transmembrane region" description="Helical" evidence="7">
    <location>
        <begin position="121"/>
        <end position="141"/>
    </location>
</feature>
<dbReference type="CDD" id="cd17369">
    <property type="entry name" value="MFS_ShiA_like"/>
    <property type="match status" value="1"/>
</dbReference>
<evidence type="ECO:0000256" key="2">
    <source>
        <dbReference type="ARBA" id="ARBA00022448"/>
    </source>
</evidence>
<dbReference type="Pfam" id="PF07690">
    <property type="entry name" value="MFS_1"/>
    <property type="match status" value="1"/>
</dbReference>
<keyword evidence="2" id="KW-0813">Transport</keyword>
<feature type="transmembrane region" description="Helical" evidence="7">
    <location>
        <begin position="287"/>
        <end position="309"/>
    </location>
</feature>
<feature type="transmembrane region" description="Helical" evidence="7">
    <location>
        <begin position="408"/>
        <end position="429"/>
    </location>
</feature>
<dbReference type="Gene3D" id="1.20.1250.20">
    <property type="entry name" value="MFS general substrate transporter like domains"/>
    <property type="match status" value="2"/>
</dbReference>
<evidence type="ECO:0000313" key="9">
    <source>
        <dbReference type="EMBL" id="WFP16986.1"/>
    </source>
</evidence>
<organism evidence="9 10">
    <name type="scientific">Citricoccus muralis</name>
    <dbReference type="NCBI Taxonomy" id="169134"/>
    <lineage>
        <taxon>Bacteria</taxon>
        <taxon>Bacillati</taxon>
        <taxon>Actinomycetota</taxon>
        <taxon>Actinomycetes</taxon>
        <taxon>Micrococcales</taxon>
        <taxon>Micrococcaceae</taxon>
        <taxon>Citricoccus</taxon>
    </lineage>
</organism>
<feature type="transmembrane region" description="Helical" evidence="7">
    <location>
        <begin position="162"/>
        <end position="185"/>
    </location>
</feature>
<proteinExistence type="predicted"/>
<keyword evidence="5 7" id="KW-1133">Transmembrane helix</keyword>
<reference evidence="9 10" key="1">
    <citation type="submission" date="2023-04" db="EMBL/GenBank/DDBJ databases">
        <title>Funneling lignin-derived compounds into biodiesel using alkali-halophilic Citricoccus sp. P2.</title>
        <authorList>
            <person name="Luo C.-B."/>
        </authorList>
    </citation>
    <scope>NUCLEOTIDE SEQUENCE [LARGE SCALE GENOMIC DNA]</scope>
    <source>
        <strain evidence="9 10">P2</strain>
    </source>
</reference>
<gene>
    <name evidence="9" type="ORF">P8192_02350</name>
</gene>
<evidence type="ECO:0000256" key="6">
    <source>
        <dbReference type="ARBA" id="ARBA00023136"/>
    </source>
</evidence>
<comment type="subcellular location">
    <subcellularLocation>
        <location evidence="1">Cell membrane</location>
        <topology evidence="1">Multi-pass membrane protein</topology>
    </subcellularLocation>
</comment>
<evidence type="ECO:0000256" key="7">
    <source>
        <dbReference type="SAM" id="Phobius"/>
    </source>
</evidence>
<evidence type="ECO:0000256" key="4">
    <source>
        <dbReference type="ARBA" id="ARBA00022692"/>
    </source>
</evidence>
<feature type="transmembrane region" description="Helical" evidence="7">
    <location>
        <begin position="36"/>
        <end position="55"/>
    </location>
</feature>
<evidence type="ECO:0000256" key="5">
    <source>
        <dbReference type="ARBA" id="ARBA00022989"/>
    </source>
</evidence>